<reference evidence="2 3" key="1">
    <citation type="submission" date="2013-12" db="EMBL/GenBank/DDBJ databases">
        <authorList>
            <person name="Formusa P.A."/>
            <person name="Habash M."/>
            <person name="Lee H."/>
            <person name="Trevors J.T."/>
        </authorList>
    </citation>
    <scope>NUCLEOTIDE SEQUENCE [LARGE SCALE GENOMIC DNA]</scope>
    <source>
        <strain evidence="2 3">PD30</strain>
    </source>
</reference>
<dbReference type="Gene3D" id="3.30.1460.10">
    <property type="match status" value="1"/>
</dbReference>
<dbReference type="CDD" id="cd17020">
    <property type="entry name" value="T3SC_IA_ShcM-like"/>
    <property type="match status" value="1"/>
</dbReference>
<evidence type="ECO:0000313" key="2">
    <source>
        <dbReference type="EMBL" id="KDD66118.1"/>
    </source>
</evidence>
<gene>
    <name evidence="2" type="ORF">V466_25390</name>
</gene>
<name>A0A059KVM2_9PSED</name>
<feature type="region of interest" description="Disordered" evidence="1">
    <location>
        <begin position="135"/>
        <end position="165"/>
    </location>
</feature>
<dbReference type="AlphaFoldDB" id="A0A059KVM2"/>
<protein>
    <recommendedName>
        <fullName evidence="4">Type III chaperone ShcM</fullName>
    </recommendedName>
</protein>
<dbReference type="EMBL" id="AZQQ01000100">
    <property type="protein sequence ID" value="KDD66118.1"/>
    <property type="molecule type" value="Genomic_DNA"/>
</dbReference>
<proteinExistence type="predicted"/>
<dbReference type="RefSeq" id="WP_033060835.1">
    <property type="nucleotide sequence ID" value="NZ_AZQQ01000100.1"/>
</dbReference>
<comment type="caution">
    <text evidence="2">The sequence shown here is derived from an EMBL/GenBank/DDBJ whole genome shotgun (WGS) entry which is preliminary data.</text>
</comment>
<evidence type="ECO:0008006" key="4">
    <source>
        <dbReference type="Google" id="ProtNLM"/>
    </source>
</evidence>
<dbReference type="Proteomes" id="UP000026739">
    <property type="component" value="Unassembled WGS sequence"/>
</dbReference>
<dbReference type="eggNOG" id="ENOG502ZEWN">
    <property type="taxonomic scope" value="Bacteria"/>
</dbReference>
<sequence length="165" mass="18441">MTTDRYRLLIDEICILSLIPHSPDFHEAANFTVHKVDFSLQHRTLEQGDQVAIYADIGPLPSGNRDAVLLSLLEINFHLFHSGQSPVFSCNHETKRVLLMGSVELADATAPILLLTMKAFAQLAGEWRRSAFQQAASQASSTPVNQTHRDTTHSSDASQRTRRFQ</sequence>
<evidence type="ECO:0000313" key="3">
    <source>
        <dbReference type="Proteomes" id="UP000026739"/>
    </source>
</evidence>
<dbReference type="GO" id="GO:0030254">
    <property type="term" value="P:protein secretion by the type III secretion system"/>
    <property type="evidence" value="ECO:0007669"/>
    <property type="project" value="InterPro"/>
</dbReference>
<dbReference type="InterPro" id="IPR010261">
    <property type="entry name" value="Tir_chaperone"/>
</dbReference>
<accession>A0A059KVM2</accession>
<evidence type="ECO:0000256" key="1">
    <source>
        <dbReference type="SAM" id="MobiDB-lite"/>
    </source>
</evidence>
<organism evidence="2 3">
    <name type="scientific">Pseudomonas mandelii PD30</name>
    <dbReference type="NCBI Taxonomy" id="1419583"/>
    <lineage>
        <taxon>Bacteria</taxon>
        <taxon>Pseudomonadati</taxon>
        <taxon>Pseudomonadota</taxon>
        <taxon>Gammaproteobacteria</taxon>
        <taxon>Pseudomonadales</taxon>
        <taxon>Pseudomonadaceae</taxon>
        <taxon>Pseudomonas</taxon>
    </lineage>
</organism>
<dbReference type="Pfam" id="PF05932">
    <property type="entry name" value="CesT"/>
    <property type="match status" value="1"/>
</dbReference>
<dbReference type="SUPFAM" id="SSF69635">
    <property type="entry name" value="Type III secretory system chaperone-like"/>
    <property type="match status" value="1"/>
</dbReference>